<dbReference type="EMBL" id="QWEG01000028">
    <property type="protein sequence ID" value="RHW30749.1"/>
    <property type="molecule type" value="Genomic_DNA"/>
</dbReference>
<evidence type="ECO:0000256" key="4">
    <source>
        <dbReference type="SAM" id="MobiDB-lite"/>
    </source>
</evidence>
<protein>
    <submittedName>
        <fullName evidence="6">Adhesin</fullName>
    </submittedName>
</protein>
<keyword evidence="7" id="KW-1185">Reference proteome</keyword>
<dbReference type="GO" id="GO:0030001">
    <property type="term" value="P:metal ion transport"/>
    <property type="evidence" value="ECO:0007669"/>
    <property type="project" value="InterPro"/>
</dbReference>
<evidence type="ECO:0000256" key="3">
    <source>
        <dbReference type="RuleBase" id="RU003512"/>
    </source>
</evidence>
<dbReference type="PANTHER" id="PTHR42953">
    <property type="entry name" value="HIGH-AFFINITY ZINC UPTAKE SYSTEM PROTEIN ZNUA-RELATED"/>
    <property type="match status" value="1"/>
</dbReference>
<dbReference type="AlphaFoldDB" id="A0A417YDQ5"/>
<dbReference type="Proteomes" id="UP000284416">
    <property type="component" value="Unassembled WGS sequence"/>
</dbReference>
<dbReference type="InterPro" id="IPR050492">
    <property type="entry name" value="Bact_metal-bind_prot9"/>
</dbReference>
<evidence type="ECO:0000256" key="1">
    <source>
        <dbReference type="ARBA" id="ARBA00022448"/>
    </source>
</evidence>
<gene>
    <name evidence="6" type="ORF">D1B31_23275</name>
</gene>
<evidence type="ECO:0000256" key="5">
    <source>
        <dbReference type="SAM" id="SignalP"/>
    </source>
</evidence>
<dbReference type="InterPro" id="IPR006129">
    <property type="entry name" value="AdhesinB"/>
</dbReference>
<accession>A0A417YDQ5</accession>
<sequence length="317" mass="35290">MRKYSLFLLILLAGMLLAACSDETGRLNEKNPDKLSIYTTVYPLQYFAERIGGDHVEVKTIYPPGADEHTYEPSQKDMIALAESDLFFYIGLGLEGFAEKAKSTLKGEDVAVVATAEKINLEEGVHEEDEESGHEGNDHGHGHGGIDPHIWLDPIYAKGLAESIKVAMVKEMPENKADFEENYENLIFDLENLDQQFKDAAAGARNKEIIVSHAAFGYWESRYGIKQTSIAGMSTASEPTQKDMEKIISTVKKNGIHYILVEQNVSSKLAKTVQAETGAKIIQVHNLATRTAKDIKNNETYFTLMEKNVETLKKAMN</sequence>
<keyword evidence="1 3" id="KW-0813">Transport</keyword>
<dbReference type="PROSITE" id="PS51257">
    <property type="entry name" value="PROKAR_LIPOPROTEIN"/>
    <property type="match status" value="1"/>
</dbReference>
<dbReference type="OrthoDB" id="9810636at2"/>
<name>A0A417YDQ5_9BACI</name>
<keyword evidence="2 5" id="KW-0732">Signal</keyword>
<dbReference type="GO" id="GO:0046872">
    <property type="term" value="F:metal ion binding"/>
    <property type="evidence" value="ECO:0007669"/>
    <property type="project" value="InterPro"/>
</dbReference>
<feature type="signal peptide" evidence="5">
    <location>
        <begin position="1"/>
        <end position="18"/>
    </location>
</feature>
<dbReference type="SUPFAM" id="SSF53807">
    <property type="entry name" value="Helical backbone' metal receptor"/>
    <property type="match status" value="1"/>
</dbReference>
<reference evidence="6 7" key="1">
    <citation type="journal article" date="2017" name="Int. J. Syst. Evol. Microbiol.">
        <title>Bacillus notoginsengisoli sp. nov., a novel bacterium isolated from the rhizosphere of Panax notoginseng.</title>
        <authorList>
            <person name="Zhang M.Y."/>
            <person name="Cheng J."/>
            <person name="Cai Y."/>
            <person name="Zhang T.Y."/>
            <person name="Wu Y.Y."/>
            <person name="Manikprabhu D."/>
            <person name="Li W.J."/>
            <person name="Zhang Y.X."/>
        </authorList>
    </citation>
    <scope>NUCLEOTIDE SEQUENCE [LARGE SCALE GENOMIC DNA]</scope>
    <source>
        <strain evidence="6 7">JCM 30743</strain>
    </source>
</reference>
<comment type="similarity">
    <text evidence="3">Belongs to the bacterial solute-binding protein 9 family.</text>
</comment>
<dbReference type="Gene3D" id="3.40.50.1980">
    <property type="entry name" value="Nitrogenase molybdenum iron protein domain"/>
    <property type="match status" value="2"/>
</dbReference>
<feature type="compositionally biased region" description="Basic and acidic residues" evidence="4">
    <location>
        <begin position="133"/>
        <end position="144"/>
    </location>
</feature>
<dbReference type="PRINTS" id="PR00691">
    <property type="entry name" value="ADHESINB"/>
</dbReference>
<dbReference type="PRINTS" id="PR00690">
    <property type="entry name" value="ADHESNFAMILY"/>
</dbReference>
<proteinExistence type="inferred from homology"/>
<dbReference type="InterPro" id="IPR006128">
    <property type="entry name" value="Lipoprotein_PsaA-like"/>
</dbReference>
<comment type="caution">
    <text evidence="6">The sequence shown here is derived from an EMBL/GenBank/DDBJ whole genome shotgun (WGS) entry which is preliminary data.</text>
</comment>
<evidence type="ECO:0000313" key="7">
    <source>
        <dbReference type="Proteomes" id="UP000284416"/>
    </source>
</evidence>
<evidence type="ECO:0000313" key="6">
    <source>
        <dbReference type="EMBL" id="RHW30749.1"/>
    </source>
</evidence>
<feature type="region of interest" description="Disordered" evidence="4">
    <location>
        <begin position="121"/>
        <end position="144"/>
    </location>
</feature>
<dbReference type="PANTHER" id="PTHR42953:SF8">
    <property type="entry name" value="ZINT DOMAIN-CONTAINING PROTEIN"/>
    <property type="match status" value="1"/>
</dbReference>
<dbReference type="GO" id="GO:0007155">
    <property type="term" value="P:cell adhesion"/>
    <property type="evidence" value="ECO:0007669"/>
    <property type="project" value="InterPro"/>
</dbReference>
<feature type="chain" id="PRO_5038576464" evidence="5">
    <location>
        <begin position="19"/>
        <end position="317"/>
    </location>
</feature>
<evidence type="ECO:0000256" key="2">
    <source>
        <dbReference type="ARBA" id="ARBA00022729"/>
    </source>
</evidence>
<organism evidence="6 7">
    <name type="scientific">Neobacillus notoginsengisoli</name>
    <dbReference type="NCBI Taxonomy" id="1578198"/>
    <lineage>
        <taxon>Bacteria</taxon>
        <taxon>Bacillati</taxon>
        <taxon>Bacillota</taxon>
        <taxon>Bacilli</taxon>
        <taxon>Bacillales</taxon>
        <taxon>Bacillaceae</taxon>
        <taxon>Neobacillus</taxon>
    </lineage>
</organism>
<dbReference type="RefSeq" id="WP_118924922.1">
    <property type="nucleotide sequence ID" value="NZ_QWEG01000028.1"/>
</dbReference>
<dbReference type="Pfam" id="PF01297">
    <property type="entry name" value="ZnuA"/>
    <property type="match status" value="1"/>
</dbReference>
<dbReference type="InterPro" id="IPR006127">
    <property type="entry name" value="ZnuA-like"/>
</dbReference>